<reference evidence="2 3" key="1">
    <citation type="submission" date="2023-08" db="EMBL/GenBank/DDBJ databases">
        <title>Functional and genomic diversity of the sorghum phyllosphere microbiome.</title>
        <authorList>
            <person name="Shade A."/>
        </authorList>
    </citation>
    <scope>NUCLEOTIDE SEQUENCE [LARGE SCALE GENOMIC DNA]</scope>
    <source>
        <strain evidence="2 3">SORGH_AS_0335</strain>
    </source>
</reference>
<sequence>MTVSARESLKELIDYDDARASAPFEHTTAALAGLGLVVCAMRSRTRCGAVLQAVLGGVLLMRAASGQGGVRKWTHAPDADRGPELIVPR</sequence>
<name>A0ABU1ICU5_9BURK</name>
<dbReference type="EMBL" id="JAVIZX010000001">
    <property type="protein sequence ID" value="MDR6214940.1"/>
    <property type="molecule type" value="Genomic_DNA"/>
</dbReference>
<evidence type="ECO:0000313" key="3">
    <source>
        <dbReference type="Proteomes" id="UP001267710"/>
    </source>
</evidence>
<accession>A0ABU1ICU5</accession>
<evidence type="ECO:0000313" key="2">
    <source>
        <dbReference type="EMBL" id="MDR6214940.1"/>
    </source>
</evidence>
<proteinExistence type="predicted"/>
<feature type="region of interest" description="Disordered" evidence="1">
    <location>
        <begin position="70"/>
        <end position="89"/>
    </location>
</feature>
<evidence type="ECO:0000256" key="1">
    <source>
        <dbReference type="SAM" id="MobiDB-lite"/>
    </source>
</evidence>
<keyword evidence="3" id="KW-1185">Reference proteome</keyword>
<protein>
    <submittedName>
        <fullName evidence="2">Membrane protein</fullName>
    </submittedName>
</protein>
<dbReference type="Proteomes" id="UP001267710">
    <property type="component" value="Unassembled WGS sequence"/>
</dbReference>
<dbReference type="RefSeq" id="WP_309829241.1">
    <property type="nucleotide sequence ID" value="NZ_JAVIZX010000001.1"/>
</dbReference>
<organism evidence="2 3">
    <name type="scientific">Paracidovorax wautersii</name>
    <dbReference type="NCBI Taxonomy" id="1177982"/>
    <lineage>
        <taxon>Bacteria</taxon>
        <taxon>Pseudomonadati</taxon>
        <taxon>Pseudomonadota</taxon>
        <taxon>Betaproteobacteria</taxon>
        <taxon>Burkholderiales</taxon>
        <taxon>Comamonadaceae</taxon>
        <taxon>Paracidovorax</taxon>
    </lineage>
</organism>
<gene>
    <name evidence="2" type="ORF">QE399_002629</name>
</gene>
<comment type="caution">
    <text evidence="2">The sequence shown here is derived from an EMBL/GenBank/DDBJ whole genome shotgun (WGS) entry which is preliminary data.</text>
</comment>